<evidence type="ECO:0000313" key="1">
    <source>
        <dbReference type="EMBL" id="GAG17344.1"/>
    </source>
</evidence>
<dbReference type="EMBL" id="BARS01030050">
    <property type="protein sequence ID" value="GAG17344.1"/>
    <property type="molecule type" value="Genomic_DNA"/>
</dbReference>
<protein>
    <submittedName>
        <fullName evidence="1">Uncharacterized protein</fullName>
    </submittedName>
</protein>
<name>X0VGB6_9ZZZZ</name>
<dbReference type="AlphaFoldDB" id="X0VGB6"/>
<feature type="non-terminal residue" evidence="1">
    <location>
        <position position="53"/>
    </location>
</feature>
<organism evidence="1">
    <name type="scientific">marine sediment metagenome</name>
    <dbReference type="NCBI Taxonomy" id="412755"/>
    <lineage>
        <taxon>unclassified sequences</taxon>
        <taxon>metagenomes</taxon>
        <taxon>ecological metagenomes</taxon>
    </lineage>
</organism>
<proteinExistence type="predicted"/>
<comment type="caution">
    <text evidence="1">The sequence shown here is derived from an EMBL/GenBank/DDBJ whole genome shotgun (WGS) entry which is preliminary data.</text>
</comment>
<sequence>MNDVEEAALSDFWRRKRSPRDYEELASIQRAAQGFISFICGEDYDVSWTSGMS</sequence>
<accession>X0VGB6</accession>
<reference evidence="1" key="1">
    <citation type="journal article" date="2014" name="Front. Microbiol.">
        <title>High frequency of phylogenetically diverse reductive dehalogenase-homologous genes in deep subseafloor sedimentary metagenomes.</title>
        <authorList>
            <person name="Kawai M."/>
            <person name="Futagami T."/>
            <person name="Toyoda A."/>
            <person name="Takaki Y."/>
            <person name="Nishi S."/>
            <person name="Hori S."/>
            <person name="Arai W."/>
            <person name="Tsubouchi T."/>
            <person name="Morono Y."/>
            <person name="Uchiyama I."/>
            <person name="Ito T."/>
            <person name="Fujiyama A."/>
            <person name="Inagaki F."/>
            <person name="Takami H."/>
        </authorList>
    </citation>
    <scope>NUCLEOTIDE SEQUENCE</scope>
    <source>
        <strain evidence="1">Expedition CK06-06</strain>
    </source>
</reference>
<gene>
    <name evidence="1" type="ORF">S01H1_46903</name>
</gene>